<reference evidence="5 6" key="1">
    <citation type="journal article" date="2019" name="Int. J. Syst. Evol. Microbiol.">
        <title>The Global Catalogue of Microorganisms (GCM) 10K type strain sequencing project: providing services to taxonomists for standard genome sequencing and annotation.</title>
        <authorList>
            <consortium name="The Broad Institute Genomics Platform"/>
            <consortium name="The Broad Institute Genome Sequencing Center for Infectious Disease"/>
            <person name="Wu L."/>
            <person name="Ma J."/>
        </authorList>
    </citation>
    <scope>NUCLEOTIDE SEQUENCE [LARGE SCALE GENOMIC DNA]</scope>
    <source>
        <strain evidence="5 6">JCM 3053</strain>
    </source>
</reference>
<dbReference type="InterPro" id="IPR037455">
    <property type="entry name" value="LucA/IucC-like"/>
</dbReference>
<gene>
    <name evidence="5" type="primary">desD</name>
    <name evidence="5" type="ORF">GCM10010104_56560</name>
</gene>
<accession>A0ABN3EB38</accession>
<comment type="caution">
    <text evidence="5">The sequence shown here is derived from an EMBL/GenBank/DDBJ whole genome shotgun (WGS) entry which is preliminary data.</text>
</comment>
<evidence type="ECO:0000313" key="5">
    <source>
        <dbReference type="EMBL" id="GAA2252441.1"/>
    </source>
</evidence>
<dbReference type="Pfam" id="PF06276">
    <property type="entry name" value="FhuF"/>
    <property type="match status" value="1"/>
</dbReference>
<dbReference type="InterPro" id="IPR007310">
    <property type="entry name" value="Aerobactin_biosyn_IucA/IucC_N"/>
</dbReference>
<dbReference type="EMBL" id="BAAART010000154">
    <property type="protein sequence ID" value="GAA2252441.1"/>
    <property type="molecule type" value="Genomic_DNA"/>
</dbReference>
<dbReference type="InterPro" id="IPR022770">
    <property type="entry name" value="IucA/IucC-like_C"/>
</dbReference>
<evidence type="ECO:0000313" key="6">
    <source>
        <dbReference type="Proteomes" id="UP001501474"/>
    </source>
</evidence>
<dbReference type="PANTHER" id="PTHR34384">
    <property type="entry name" value="L-2,3-DIAMINOPROPANOATE--CITRATE LIGASE"/>
    <property type="match status" value="1"/>
</dbReference>
<evidence type="ECO:0000256" key="2">
    <source>
        <dbReference type="ARBA" id="ARBA00007832"/>
    </source>
</evidence>
<proteinExistence type="inferred from homology"/>
<feature type="domain" description="Aerobactin siderophore biosynthesis IucA/IucC-like C-terminal" evidence="4">
    <location>
        <begin position="410"/>
        <end position="567"/>
    </location>
</feature>
<evidence type="ECO:0000259" key="4">
    <source>
        <dbReference type="Pfam" id="PF06276"/>
    </source>
</evidence>
<evidence type="ECO:0000259" key="3">
    <source>
        <dbReference type="Pfam" id="PF04183"/>
    </source>
</evidence>
<dbReference type="Gene3D" id="1.10.510.40">
    <property type="match status" value="1"/>
</dbReference>
<sequence>MTLSDAVAHLSPHRWARANRLLIRKALAEFAHERLITPEQDGEGYVVRSDDGLTSYRFTATRRALDHWQVDAESIIRHRDGTEVPLAALDFFIELRKSLGLSDAILPVYLEEISSTLSGTCYKLTKPRTTAAELARGDFQAIETGMTEGHPCFVANNGRLGFGIHEYLSYAPETASPVRLVWLAAHRSRAAFTAGVGIEYESFLREELGAETVERFHGVLRDQDLDPGDYLLIPVHPWQWWNKLSVTFAAEVARRHLVCLGEGDDEYLAQQSIRTFFNRTSPGKHYVKTALSVINMGFMRGLSAAYMEATPAINDWLAQLIEGDPVLKSTGLSIIRERAAVGYRHLEYERATDRYSPYRKMLAALWRESPVPSLGEGESLATMASLVHVDHEGASVAGALIEQSGLAPTEWLRRYLQAYFTPLLHSFYAYDLVFMPHGENVILVLKDGVVQRAIYKDIAEEIAVMDPDAVLPPTVERLRVEVPDDKKLLSIFTDVFDCFFRFLSANLATEGILAEDDFWRTVAEVTRAYQESMPELADKFRQYDMFAPEFALSCLNRLQLRNNEQMVDLSDPSGALQLVGSLRNPIADF</sequence>
<dbReference type="Gene3D" id="6.10.250.3370">
    <property type="match status" value="1"/>
</dbReference>
<dbReference type="Pfam" id="PF04183">
    <property type="entry name" value="IucA_IucC"/>
    <property type="match status" value="1"/>
</dbReference>
<dbReference type="Gene3D" id="3.30.310.280">
    <property type="match status" value="1"/>
</dbReference>
<comment type="pathway">
    <text evidence="1">Siderophore biosynthesis.</text>
</comment>
<name>A0ABN3EB38_9ACTN</name>
<feature type="domain" description="Aerobactin siderophore biosynthesis IucA/IucC N-terminal" evidence="3">
    <location>
        <begin position="138"/>
        <end position="388"/>
    </location>
</feature>
<dbReference type="RefSeq" id="WP_234847836.1">
    <property type="nucleotide sequence ID" value="NZ_BAAART010000154.1"/>
</dbReference>
<comment type="similarity">
    <text evidence="2">Belongs to the IucA/IucC family.</text>
</comment>
<keyword evidence="6" id="KW-1185">Reference proteome</keyword>
<dbReference type="PANTHER" id="PTHR34384:SF6">
    <property type="entry name" value="STAPHYLOFERRIN B SYNTHASE"/>
    <property type="match status" value="1"/>
</dbReference>
<protein>
    <submittedName>
        <fullName evidence="5">Desferrioxamine E synthetase DesD</fullName>
    </submittedName>
</protein>
<dbReference type="Proteomes" id="UP001501474">
    <property type="component" value="Unassembled WGS sequence"/>
</dbReference>
<organism evidence="5 6">
    <name type="scientific">Streptomyces indiaensis</name>
    <dbReference type="NCBI Taxonomy" id="284033"/>
    <lineage>
        <taxon>Bacteria</taxon>
        <taxon>Bacillati</taxon>
        <taxon>Actinomycetota</taxon>
        <taxon>Actinomycetes</taxon>
        <taxon>Kitasatosporales</taxon>
        <taxon>Streptomycetaceae</taxon>
        <taxon>Streptomyces</taxon>
    </lineage>
</organism>
<evidence type="ECO:0000256" key="1">
    <source>
        <dbReference type="ARBA" id="ARBA00004924"/>
    </source>
</evidence>